<feature type="transmembrane region" description="Helical" evidence="7">
    <location>
        <begin position="174"/>
        <end position="194"/>
    </location>
</feature>
<dbReference type="PANTHER" id="PTHR40074:SF2">
    <property type="entry name" value="O-ACETYLTRANSFERASE WECH"/>
    <property type="match status" value="1"/>
</dbReference>
<feature type="transmembrane region" description="Helical" evidence="7">
    <location>
        <begin position="312"/>
        <end position="341"/>
    </location>
</feature>
<comment type="similarity">
    <text evidence="2">Belongs to the acyltransferase 3 family.</text>
</comment>
<feature type="transmembrane region" description="Helical" evidence="7">
    <location>
        <begin position="206"/>
        <end position="229"/>
    </location>
</feature>
<evidence type="ECO:0000256" key="1">
    <source>
        <dbReference type="ARBA" id="ARBA00004651"/>
    </source>
</evidence>
<evidence type="ECO:0000256" key="2">
    <source>
        <dbReference type="ARBA" id="ARBA00007400"/>
    </source>
</evidence>
<accession>A0A846ZBD2</accession>
<keyword evidence="5 7" id="KW-1133">Transmembrane helix</keyword>
<organism evidence="9 10">
    <name type="scientific">Leuconostoc holzapfelii</name>
    <dbReference type="NCBI Taxonomy" id="434464"/>
    <lineage>
        <taxon>Bacteria</taxon>
        <taxon>Bacillati</taxon>
        <taxon>Bacillota</taxon>
        <taxon>Bacilli</taxon>
        <taxon>Lactobacillales</taxon>
        <taxon>Lactobacillaceae</taxon>
        <taxon>Leuconostoc</taxon>
    </lineage>
</organism>
<comment type="caution">
    <text evidence="9">The sequence shown here is derived from an EMBL/GenBank/DDBJ whole genome shotgun (WGS) entry which is preliminary data.</text>
</comment>
<dbReference type="GO" id="GO:0016413">
    <property type="term" value="F:O-acetyltransferase activity"/>
    <property type="evidence" value="ECO:0007669"/>
    <property type="project" value="TreeGrafter"/>
</dbReference>
<dbReference type="InterPro" id="IPR002656">
    <property type="entry name" value="Acyl_transf_3_dom"/>
</dbReference>
<comment type="subcellular location">
    <subcellularLocation>
        <location evidence="1">Cell membrane</location>
        <topology evidence="1">Multi-pass membrane protein</topology>
    </subcellularLocation>
</comment>
<keyword evidence="6 7" id="KW-0472">Membrane</keyword>
<dbReference type="EMBL" id="JAAXPO010000006">
    <property type="protein sequence ID" value="NKZ18736.1"/>
    <property type="molecule type" value="Genomic_DNA"/>
</dbReference>
<dbReference type="RefSeq" id="WP_168677126.1">
    <property type="nucleotide sequence ID" value="NZ_BPKV01000006.1"/>
</dbReference>
<feature type="transmembrane region" description="Helical" evidence="7">
    <location>
        <begin position="241"/>
        <end position="262"/>
    </location>
</feature>
<proteinExistence type="inferred from homology"/>
<evidence type="ECO:0000256" key="7">
    <source>
        <dbReference type="SAM" id="Phobius"/>
    </source>
</evidence>
<gene>
    <name evidence="9" type="ORF">HF966_06050</name>
</gene>
<dbReference type="PANTHER" id="PTHR40074">
    <property type="entry name" value="O-ACETYLTRANSFERASE WECH"/>
    <property type="match status" value="1"/>
</dbReference>
<feature type="domain" description="Acyltransferase 3" evidence="8">
    <location>
        <begin position="6"/>
        <end position="329"/>
    </location>
</feature>
<evidence type="ECO:0000313" key="10">
    <source>
        <dbReference type="Proteomes" id="UP000590460"/>
    </source>
</evidence>
<feature type="transmembrane region" description="Helical" evidence="7">
    <location>
        <begin position="78"/>
        <end position="101"/>
    </location>
</feature>
<protein>
    <submittedName>
        <fullName evidence="9">Acyltransferase family protein</fullName>
    </submittedName>
</protein>
<feature type="transmembrane region" description="Helical" evidence="7">
    <location>
        <begin position="149"/>
        <end position="168"/>
    </location>
</feature>
<feature type="transmembrane region" description="Helical" evidence="7">
    <location>
        <begin position="42"/>
        <end position="66"/>
    </location>
</feature>
<dbReference type="GO" id="GO:0005886">
    <property type="term" value="C:plasma membrane"/>
    <property type="evidence" value="ECO:0007669"/>
    <property type="project" value="UniProtKB-SubCell"/>
</dbReference>
<evidence type="ECO:0000313" key="9">
    <source>
        <dbReference type="EMBL" id="NKZ18736.1"/>
    </source>
</evidence>
<evidence type="ECO:0000256" key="6">
    <source>
        <dbReference type="ARBA" id="ARBA00023136"/>
    </source>
</evidence>
<reference evidence="9 10" key="1">
    <citation type="submission" date="2020-04" db="EMBL/GenBank/DDBJ databases">
        <title>MicrobeNet Type strains.</title>
        <authorList>
            <person name="Nicholson A.C."/>
        </authorList>
    </citation>
    <scope>NUCLEOTIDE SEQUENCE [LARGE SCALE GENOMIC DNA]</scope>
    <source>
        <strain evidence="9 10">CCUG 54536</strain>
    </source>
</reference>
<evidence type="ECO:0000256" key="3">
    <source>
        <dbReference type="ARBA" id="ARBA00022475"/>
    </source>
</evidence>
<evidence type="ECO:0000259" key="8">
    <source>
        <dbReference type="Pfam" id="PF01757"/>
    </source>
</evidence>
<keyword evidence="4 7" id="KW-0812">Transmembrane</keyword>
<dbReference type="Proteomes" id="UP000590460">
    <property type="component" value="Unassembled WGS sequence"/>
</dbReference>
<feature type="transmembrane region" description="Helical" evidence="7">
    <location>
        <begin position="12"/>
        <end position="30"/>
    </location>
</feature>
<keyword evidence="9" id="KW-0808">Transferase</keyword>
<feature type="transmembrane region" description="Helical" evidence="7">
    <location>
        <begin position="274"/>
        <end position="292"/>
    </location>
</feature>
<dbReference type="Pfam" id="PF01757">
    <property type="entry name" value="Acyl_transf_3"/>
    <property type="match status" value="1"/>
</dbReference>
<keyword evidence="3" id="KW-1003">Cell membrane</keyword>
<feature type="transmembrane region" description="Helical" evidence="7">
    <location>
        <begin position="121"/>
        <end position="142"/>
    </location>
</feature>
<sequence>MTQRYAQIDQIKIFSVFAVVAVHFLLNSGFYDIKTGSLATSIGILCRLIFITAVPLFMMTTGFLMGEKTLDAHYMTRLLQFIVVYIVIALIDWAGQCLLLHQGGTLTDALWGLMAFSTDDYAWYVEMYIGLYLMIPFLNAAWHFNRKKAYHVYILGVAMILFFAPSLFNAERQLLPAWWTGAYPIGYYYLGLYFKTYQEALQQTKWRTWFISFVLIFGWFATTSLIANYHRVFAWTAENDYMGYQPMMLAVLIFAMWLKVPIQPQKPTGHSQKLSIWLANMTLSIYLMSHLTDRVIYTHLKQLVPNVADRLPWAPVVIMASFLSATFLAGITTWLVINPIFNQRKGQKK</sequence>
<name>A0A846ZBD2_9LACO</name>
<keyword evidence="9" id="KW-0012">Acyltransferase</keyword>
<dbReference type="GO" id="GO:0009246">
    <property type="term" value="P:enterobacterial common antigen biosynthetic process"/>
    <property type="evidence" value="ECO:0007669"/>
    <property type="project" value="TreeGrafter"/>
</dbReference>
<evidence type="ECO:0000256" key="5">
    <source>
        <dbReference type="ARBA" id="ARBA00022989"/>
    </source>
</evidence>
<evidence type="ECO:0000256" key="4">
    <source>
        <dbReference type="ARBA" id="ARBA00022692"/>
    </source>
</evidence>
<dbReference type="AlphaFoldDB" id="A0A846ZBD2"/>